<proteinExistence type="predicted"/>
<dbReference type="EMBL" id="QJSX01000036">
    <property type="protein sequence ID" value="PYE47928.1"/>
    <property type="molecule type" value="Genomic_DNA"/>
</dbReference>
<keyword evidence="1" id="KW-1133">Transmembrane helix</keyword>
<reference evidence="2 3" key="1">
    <citation type="submission" date="2018-06" db="EMBL/GenBank/DDBJ databases">
        <title>Genomic Encyclopedia of Type Strains, Phase IV (KMG-IV): sequencing the most valuable type-strain genomes for metagenomic binning, comparative biology and taxonomic classification.</title>
        <authorList>
            <person name="Goeker M."/>
        </authorList>
    </citation>
    <scope>NUCLEOTIDE SEQUENCE [LARGE SCALE GENOMIC DNA]</scope>
    <source>
        <strain evidence="2 3">DSM 18048</strain>
    </source>
</reference>
<dbReference type="AlphaFoldDB" id="A0A318RZX6"/>
<keyword evidence="3" id="KW-1185">Reference proteome</keyword>
<name>A0A318RZX6_9DEIO</name>
<gene>
    <name evidence="2" type="ORF">DES52_1366</name>
</gene>
<sequence length="99" mass="11382">MIYTTNTTESSNLSLRKLIKGRDTCTSDAAVIKLLTLVEVEREQTAYLLRGNSSFSERNRVERLVGQLKHFRRVATRYEKRAATFLGMLTFAAILLWLK</sequence>
<evidence type="ECO:0000313" key="2">
    <source>
        <dbReference type="EMBL" id="PYE47928.1"/>
    </source>
</evidence>
<comment type="caution">
    <text evidence="2">The sequence shown here is derived from an EMBL/GenBank/DDBJ whole genome shotgun (WGS) entry which is preliminary data.</text>
</comment>
<evidence type="ECO:0000313" key="3">
    <source>
        <dbReference type="Proteomes" id="UP000248326"/>
    </source>
</evidence>
<accession>A0A318RZX6</accession>
<organism evidence="2 3">
    <name type="scientific">Deinococcus yavapaiensis KR-236</name>
    <dbReference type="NCBI Taxonomy" id="694435"/>
    <lineage>
        <taxon>Bacteria</taxon>
        <taxon>Thermotogati</taxon>
        <taxon>Deinococcota</taxon>
        <taxon>Deinococci</taxon>
        <taxon>Deinococcales</taxon>
        <taxon>Deinococcaceae</taxon>
        <taxon>Deinococcus</taxon>
    </lineage>
</organism>
<keyword evidence="1" id="KW-0472">Membrane</keyword>
<dbReference type="Proteomes" id="UP000248326">
    <property type="component" value="Unassembled WGS sequence"/>
</dbReference>
<evidence type="ECO:0000256" key="1">
    <source>
        <dbReference type="SAM" id="Phobius"/>
    </source>
</evidence>
<feature type="transmembrane region" description="Helical" evidence="1">
    <location>
        <begin position="82"/>
        <end position="98"/>
    </location>
</feature>
<keyword evidence="1" id="KW-0812">Transmembrane</keyword>
<protein>
    <submittedName>
        <fullName evidence="2">DDE family transposase</fullName>
    </submittedName>
</protein>